<gene>
    <name evidence="9" type="ORF">PPENT_87.1.T1330085</name>
</gene>
<evidence type="ECO:0000259" key="7">
    <source>
        <dbReference type="PROSITE" id="PS50011"/>
    </source>
</evidence>
<evidence type="ECO:0008006" key="11">
    <source>
        <dbReference type="Google" id="ProtNLM"/>
    </source>
</evidence>
<dbReference type="PROSITE" id="PS00108">
    <property type="entry name" value="PROTEIN_KINASE_ST"/>
    <property type="match status" value="1"/>
</dbReference>
<dbReference type="EMBL" id="CAJJDO010000133">
    <property type="protein sequence ID" value="CAD8203213.1"/>
    <property type="molecule type" value="Genomic_DNA"/>
</dbReference>
<dbReference type="OrthoDB" id="40902at2759"/>
<dbReference type="SMART" id="SM00220">
    <property type="entry name" value="S_TKc"/>
    <property type="match status" value="1"/>
</dbReference>
<name>A0A8S1XQ78_9CILI</name>
<feature type="domain" description="EF-hand" evidence="8">
    <location>
        <begin position="430"/>
        <end position="465"/>
    </location>
</feature>
<dbReference type="InterPro" id="IPR017441">
    <property type="entry name" value="Protein_kinase_ATP_BS"/>
</dbReference>
<dbReference type="GO" id="GO:0010506">
    <property type="term" value="P:regulation of autophagy"/>
    <property type="evidence" value="ECO:0007669"/>
    <property type="project" value="InterPro"/>
</dbReference>
<evidence type="ECO:0000259" key="8">
    <source>
        <dbReference type="PROSITE" id="PS50222"/>
    </source>
</evidence>
<keyword evidence="2 6" id="KW-0547">Nucleotide-binding</keyword>
<organism evidence="9 10">
    <name type="scientific">Paramecium pentaurelia</name>
    <dbReference type="NCBI Taxonomy" id="43138"/>
    <lineage>
        <taxon>Eukaryota</taxon>
        <taxon>Sar</taxon>
        <taxon>Alveolata</taxon>
        <taxon>Ciliophora</taxon>
        <taxon>Intramacronucleata</taxon>
        <taxon>Oligohymenophorea</taxon>
        <taxon>Peniculida</taxon>
        <taxon>Parameciidae</taxon>
        <taxon>Paramecium</taxon>
    </lineage>
</organism>
<sequence>MMHKILNRYVYSEDDEIGHGAYGTVFKGLDSITKQCVAIKLLNTDDIQEEDSICKFQNEMSIIKDLQSPNIIKLIDCYSDIKQNIAVFDYCDGGDLLKFLERNNNSLDEESALRILIQIVNAFRKIITKGYIHRDVKPANILIKNGIFMMADFGFATKATTYEFFQQPVGTPLYMSPQLLDNVPYTSKCDIWSIGIIAYQLVYGKQPWPYGDYKSYLKNIRCYPIRFPVEKTVSDLYKNFIRQCLKIDEKQRLNWSELFEHPYFDSRALKYNINNIQNQNEFDNNILEHLQLIIKIRKLNFEEQFQLFDVNQEGTLSQNQFFRFIQRIDPSLTDQELFSIYKLLDVQKQQKVSSNQFKILFNSNESNEFKDTYKKFIQEFQDLVQINKLKIENIFNFYDKKQVGRLGFEEFSKLVYRVKPTLLKYEIVFVSQDVIQQIFAKFDKENVNSISLEDFKRIVSPQQTVVDKIMLKVSYLINKKIKQDIIQYMRQNNLTNEYIFKKYNKSRSNKLNLEEFKLFCKEFKNILQNNEIKQLFKQVDKNNDMVLSYEEFNNFFN</sequence>
<evidence type="ECO:0000256" key="5">
    <source>
        <dbReference type="ARBA" id="ARBA00024334"/>
    </source>
</evidence>
<dbReference type="GO" id="GO:0004674">
    <property type="term" value="F:protein serine/threonine kinase activity"/>
    <property type="evidence" value="ECO:0007669"/>
    <property type="project" value="InterPro"/>
</dbReference>
<dbReference type="AlphaFoldDB" id="A0A8S1XQ78"/>
<protein>
    <recommendedName>
        <fullName evidence="11">Calcium-dependent protein kinase</fullName>
    </recommendedName>
</protein>
<evidence type="ECO:0000256" key="1">
    <source>
        <dbReference type="ARBA" id="ARBA00022679"/>
    </source>
</evidence>
<dbReference type="GO" id="GO:0000045">
    <property type="term" value="P:autophagosome assembly"/>
    <property type="evidence" value="ECO:0007669"/>
    <property type="project" value="TreeGrafter"/>
</dbReference>
<dbReference type="GO" id="GO:0000407">
    <property type="term" value="C:phagophore assembly site"/>
    <property type="evidence" value="ECO:0007669"/>
    <property type="project" value="TreeGrafter"/>
</dbReference>
<dbReference type="PROSITE" id="PS50011">
    <property type="entry name" value="PROTEIN_KINASE_DOM"/>
    <property type="match status" value="1"/>
</dbReference>
<dbReference type="PANTHER" id="PTHR24348:SF22">
    <property type="entry name" value="NON-SPECIFIC SERINE_THREONINE PROTEIN KINASE"/>
    <property type="match status" value="1"/>
</dbReference>
<proteinExistence type="inferred from homology"/>
<evidence type="ECO:0000313" key="10">
    <source>
        <dbReference type="Proteomes" id="UP000689195"/>
    </source>
</evidence>
<dbReference type="InterPro" id="IPR000719">
    <property type="entry name" value="Prot_kinase_dom"/>
</dbReference>
<dbReference type="Pfam" id="PF13499">
    <property type="entry name" value="EF-hand_7"/>
    <property type="match status" value="3"/>
</dbReference>
<keyword evidence="3" id="KW-0418">Kinase</keyword>
<evidence type="ECO:0000256" key="2">
    <source>
        <dbReference type="ARBA" id="ARBA00022741"/>
    </source>
</evidence>
<comment type="similarity">
    <text evidence="5">Belongs to the protein kinase superfamily. Ser/Thr protein kinase family. CDPK subfamily.</text>
</comment>
<feature type="binding site" evidence="6">
    <location>
        <position position="40"/>
    </location>
    <ligand>
        <name>ATP</name>
        <dbReference type="ChEBI" id="CHEBI:30616"/>
    </ligand>
</feature>
<dbReference type="PANTHER" id="PTHR24348">
    <property type="entry name" value="SERINE/THREONINE-PROTEIN KINASE UNC-51-RELATED"/>
    <property type="match status" value="1"/>
</dbReference>
<feature type="domain" description="EF-hand" evidence="8">
    <location>
        <begin position="296"/>
        <end position="331"/>
    </location>
</feature>
<dbReference type="PROSITE" id="PS00107">
    <property type="entry name" value="PROTEIN_KINASE_ATP"/>
    <property type="match status" value="1"/>
</dbReference>
<evidence type="ECO:0000256" key="6">
    <source>
        <dbReference type="PROSITE-ProRule" id="PRU10141"/>
    </source>
</evidence>
<dbReference type="InterPro" id="IPR045269">
    <property type="entry name" value="Atg1-like"/>
</dbReference>
<dbReference type="InterPro" id="IPR008271">
    <property type="entry name" value="Ser/Thr_kinase_AS"/>
</dbReference>
<accession>A0A8S1XQ78</accession>
<keyword evidence="10" id="KW-1185">Reference proteome</keyword>
<reference evidence="9" key="1">
    <citation type="submission" date="2021-01" db="EMBL/GenBank/DDBJ databases">
        <authorList>
            <consortium name="Genoscope - CEA"/>
            <person name="William W."/>
        </authorList>
    </citation>
    <scope>NUCLEOTIDE SEQUENCE</scope>
</reference>
<evidence type="ECO:0000313" key="9">
    <source>
        <dbReference type="EMBL" id="CAD8203213.1"/>
    </source>
</evidence>
<feature type="domain" description="EF-hand" evidence="8">
    <location>
        <begin position="527"/>
        <end position="557"/>
    </location>
</feature>
<dbReference type="GO" id="GO:0005776">
    <property type="term" value="C:autophagosome"/>
    <property type="evidence" value="ECO:0007669"/>
    <property type="project" value="TreeGrafter"/>
</dbReference>
<dbReference type="FunFam" id="1.10.510.10:FF:000737">
    <property type="entry name" value="Protein kinase, putative"/>
    <property type="match status" value="1"/>
</dbReference>
<dbReference type="Pfam" id="PF00069">
    <property type="entry name" value="Pkinase"/>
    <property type="match status" value="1"/>
</dbReference>
<dbReference type="GO" id="GO:0005509">
    <property type="term" value="F:calcium ion binding"/>
    <property type="evidence" value="ECO:0007669"/>
    <property type="project" value="InterPro"/>
</dbReference>
<feature type="domain" description="EF-hand" evidence="8">
    <location>
        <begin position="386"/>
        <end position="421"/>
    </location>
</feature>
<evidence type="ECO:0000256" key="3">
    <source>
        <dbReference type="ARBA" id="ARBA00022777"/>
    </source>
</evidence>
<feature type="domain" description="Protein kinase" evidence="7">
    <location>
        <begin position="11"/>
        <end position="264"/>
    </location>
</feature>
<evidence type="ECO:0000256" key="4">
    <source>
        <dbReference type="ARBA" id="ARBA00022840"/>
    </source>
</evidence>
<dbReference type="SMART" id="SM00054">
    <property type="entry name" value="EFh"/>
    <property type="match status" value="5"/>
</dbReference>
<keyword evidence="1" id="KW-0808">Transferase</keyword>
<dbReference type="GO" id="GO:0005829">
    <property type="term" value="C:cytosol"/>
    <property type="evidence" value="ECO:0007669"/>
    <property type="project" value="TreeGrafter"/>
</dbReference>
<dbReference type="GO" id="GO:0005524">
    <property type="term" value="F:ATP binding"/>
    <property type="evidence" value="ECO:0007669"/>
    <property type="project" value="UniProtKB-UniRule"/>
</dbReference>
<dbReference type="FunFam" id="3.30.200.20:FF:000660">
    <property type="entry name" value="Uncharacterized protein"/>
    <property type="match status" value="1"/>
</dbReference>
<keyword evidence="4 6" id="KW-0067">ATP-binding</keyword>
<dbReference type="GO" id="GO:0016020">
    <property type="term" value="C:membrane"/>
    <property type="evidence" value="ECO:0007669"/>
    <property type="project" value="TreeGrafter"/>
</dbReference>
<comment type="caution">
    <text evidence="9">The sequence shown here is derived from an EMBL/GenBank/DDBJ whole genome shotgun (WGS) entry which is preliminary data.</text>
</comment>
<dbReference type="InterPro" id="IPR002048">
    <property type="entry name" value="EF_hand_dom"/>
</dbReference>
<dbReference type="PROSITE" id="PS50222">
    <property type="entry name" value="EF_HAND_2"/>
    <property type="match status" value="4"/>
</dbReference>
<dbReference type="Proteomes" id="UP000689195">
    <property type="component" value="Unassembled WGS sequence"/>
</dbReference>